<dbReference type="RefSeq" id="WP_338393089.1">
    <property type="nucleotide sequence ID" value="NZ_AP025314.1"/>
</dbReference>
<feature type="transmembrane region" description="Helical" evidence="1">
    <location>
        <begin position="120"/>
        <end position="140"/>
    </location>
</feature>
<keyword evidence="1" id="KW-1133">Transmembrane helix</keyword>
<reference evidence="2 3" key="1">
    <citation type="submission" date="2021-12" db="EMBL/GenBank/DDBJ databases">
        <title>Genome sequencing of bacteria with rrn-lacking chromosome and rrn-plasmid.</title>
        <authorList>
            <person name="Anda M."/>
            <person name="Iwasaki W."/>
        </authorList>
    </citation>
    <scope>NUCLEOTIDE SEQUENCE [LARGE SCALE GENOMIC DNA]</scope>
    <source>
        <strain evidence="2 3">DSM 100852</strain>
    </source>
</reference>
<sequence length="389" mass="44291">MEEEYELAKACLDRIKRSRPFFRSAVCKDLIDYLVRAGLRGESPKELQLAVEALGKKAEADKDLNVRPYISKVRKKLDEYYRNEGRHDEIRFEIPKGQYGVVFHRKEVVNTGQPNPKRRILPFVLGFGLTAIIIAVFVSLNNNETPLFAKFSESDRPTAIILGNPFFASGKLANGNRAVVRIPSVNGEKDLAEYNSKQTGKEALLKKSGARYLSRQSAIGMFHITQHLRTETGLELRYASSTAWEDAVGKNVIFVGSTRTLGIFRKLTEKIGFAYHPPNWEVNNGQETLSFPNRRQTHPKTEHVAVFRLTTPDQRHVLFFFSDNGLGNAGVLRSLTDAERLKQFRQEGFQDERPNFRALFEVKGQGFQEFDVSLKHFSEIKTPAENLWP</sequence>
<gene>
    <name evidence="2" type="ORF">FUAX_02170</name>
</gene>
<accession>A0AAU9D6I5</accession>
<protein>
    <recommendedName>
        <fullName evidence="4">OmpR/PhoB-type domain-containing protein</fullName>
    </recommendedName>
</protein>
<name>A0AAU9D6I5_9BACT</name>
<proteinExistence type="predicted"/>
<dbReference type="EMBL" id="AP025314">
    <property type="protein sequence ID" value="BDD07785.1"/>
    <property type="molecule type" value="Genomic_DNA"/>
</dbReference>
<organism evidence="2 3">
    <name type="scientific">Fulvitalea axinellae</name>
    <dbReference type="NCBI Taxonomy" id="1182444"/>
    <lineage>
        <taxon>Bacteria</taxon>
        <taxon>Pseudomonadati</taxon>
        <taxon>Bacteroidota</taxon>
        <taxon>Cytophagia</taxon>
        <taxon>Cytophagales</taxon>
        <taxon>Persicobacteraceae</taxon>
        <taxon>Fulvitalea</taxon>
    </lineage>
</organism>
<keyword evidence="1" id="KW-0812">Transmembrane</keyword>
<dbReference type="AlphaFoldDB" id="A0AAU9D6I5"/>
<evidence type="ECO:0000313" key="3">
    <source>
        <dbReference type="Proteomes" id="UP001348817"/>
    </source>
</evidence>
<evidence type="ECO:0008006" key="4">
    <source>
        <dbReference type="Google" id="ProtNLM"/>
    </source>
</evidence>
<keyword evidence="3" id="KW-1185">Reference proteome</keyword>
<evidence type="ECO:0000313" key="2">
    <source>
        <dbReference type="EMBL" id="BDD07785.1"/>
    </source>
</evidence>
<dbReference type="Proteomes" id="UP001348817">
    <property type="component" value="Chromosome"/>
</dbReference>
<keyword evidence="1" id="KW-0472">Membrane</keyword>
<dbReference type="KEGG" id="fax:FUAX_02170"/>
<evidence type="ECO:0000256" key="1">
    <source>
        <dbReference type="SAM" id="Phobius"/>
    </source>
</evidence>